<gene>
    <name evidence="3" type="ORF">V8G54_004703</name>
</gene>
<sequence length="130" mass="13899">MISNHHHHQGLGFSKMGGGKDKHDESDKGIFSNLVHGVANASHGGHGYPPGAYPPPPGAYPPQQGYPPAGYPPGAYPPAGYPPAAYPASSHAPGTLPFVLLLSFLYHVFNLLIIIYYNLFVKLVMIPTQK</sequence>
<dbReference type="PANTHER" id="PTHR31248:SF2">
    <property type="entry name" value="DOMAIN PROTEIN, PUTATIVE (AFU_ORTHOLOGUE AFUA_5G04290)-RELATED"/>
    <property type="match status" value="1"/>
</dbReference>
<evidence type="ECO:0000256" key="2">
    <source>
        <dbReference type="SAM" id="Phobius"/>
    </source>
</evidence>
<reference evidence="3 4" key="1">
    <citation type="journal article" date="2023" name="Life. Sci Alliance">
        <title>Evolutionary insights into 3D genome organization and epigenetic landscape of Vigna mungo.</title>
        <authorList>
            <person name="Junaid A."/>
            <person name="Singh B."/>
            <person name="Bhatia S."/>
        </authorList>
    </citation>
    <scope>NUCLEOTIDE SEQUENCE [LARGE SCALE GENOMIC DNA]</scope>
    <source>
        <strain evidence="3">Urdbean</strain>
    </source>
</reference>
<evidence type="ECO:0000256" key="1">
    <source>
        <dbReference type="SAM" id="MobiDB-lite"/>
    </source>
</evidence>
<proteinExistence type="predicted"/>
<name>A0AAQ3PGE6_VIGMU</name>
<dbReference type="Proteomes" id="UP001374535">
    <property type="component" value="Chromosome 1"/>
</dbReference>
<dbReference type="EMBL" id="CP144700">
    <property type="protein sequence ID" value="WVZ26159.1"/>
    <property type="molecule type" value="Genomic_DNA"/>
</dbReference>
<organism evidence="3 4">
    <name type="scientific">Vigna mungo</name>
    <name type="common">Black gram</name>
    <name type="synonym">Phaseolus mungo</name>
    <dbReference type="NCBI Taxonomy" id="3915"/>
    <lineage>
        <taxon>Eukaryota</taxon>
        <taxon>Viridiplantae</taxon>
        <taxon>Streptophyta</taxon>
        <taxon>Embryophyta</taxon>
        <taxon>Tracheophyta</taxon>
        <taxon>Spermatophyta</taxon>
        <taxon>Magnoliopsida</taxon>
        <taxon>eudicotyledons</taxon>
        <taxon>Gunneridae</taxon>
        <taxon>Pentapetalae</taxon>
        <taxon>rosids</taxon>
        <taxon>fabids</taxon>
        <taxon>Fabales</taxon>
        <taxon>Fabaceae</taxon>
        <taxon>Papilionoideae</taxon>
        <taxon>50 kb inversion clade</taxon>
        <taxon>NPAAA clade</taxon>
        <taxon>indigoferoid/millettioid clade</taxon>
        <taxon>Phaseoleae</taxon>
        <taxon>Vigna</taxon>
    </lineage>
</organism>
<feature type="region of interest" description="Disordered" evidence="1">
    <location>
        <begin position="1"/>
        <end position="27"/>
    </location>
</feature>
<dbReference type="AlphaFoldDB" id="A0AAQ3PGE6"/>
<feature type="region of interest" description="Disordered" evidence="1">
    <location>
        <begin position="42"/>
        <end position="66"/>
    </location>
</feature>
<evidence type="ECO:0000313" key="3">
    <source>
        <dbReference type="EMBL" id="WVZ26159.1"/>
    </source>
</evidence>
<feature type="compositionally biased region" description="Basic and acidic residues" evidence="1">
    <location>
        <begin position="18"/>
        <end position="27"/>
    </location>
</feature>
<keyword evidence="2" id="KW-0472">Membrane</keyword>
<feature type="compositionally biased region" description="Pro residues" evidence="1">
    <location>
        <begin position="51"/>
        <end position="60"/>
    </location>
</feature>
<keyword evidence="2" id="KW-1133">Transmembrane helix</keyword>
<accession>A0AAQ3PGE6</accession>
<dbReference type="PANTHER" id="PTHR31248">
    <property type="entry name" value="DOMAIN PROTEIN, PUTATIVE (AFU_ORTHOLOGUE AFUA_5G04290)-RELATED"/>
    <property type="match status" value="1"/>
</dbReference>
<evidence type="ECO:0008006" key="5">
    <source>
        <dbReference type="Google" id="ProtNLM"/>
    </source>
</evidence>
<keyword evidence="4" id="KW-1185">Reference proteome</keyword>
<evidence type="ECO:0000313" key="4">
    <source>
        <dbReference type="Proteomes" id="UP001374535"/>
    </source>
</evidence>
<feature type="transmembrane region" description="Helical" evidence="2">
    <location>
        <begin position="98"/>
        <end position="120"/>
    </location>
</feature>
<protein>
    <recommendedName>
        <fullName evidence="5">Rhodopsin</fullName>
    </recommendedName>
</protein>
<keyword evidence="2" id="KW-0812">Transmembrane</keyword>